<dbReference type="RefSeq" id="XP_033595907.1">
    <property type="nucleotide sequence ID" value="XM_033739868.1"/>
</dbReference>
<gene>
    <name evidence="2" type="ORF">EJ05DRAFT_215907</name>
</gene>
<dbReference type="Proteomes" id="UP000799437">
    <property type="component" value="Unassembled WGS sequence"/>
</dbReference>
<dbReference type="PANTHER" id="PTHR42345:SF2">
    <property type="entry name" value="HELICASE-LIKE PROTEIN"/>
    <property type="match status" value="1"/>
</dbReference>
<reference evidence="2" key="1">
    <citation type="journal article" date="2020" name="Stud. Mycol.">
        <title>101 Dothideomycetes genomes: a test case for predicting lifestyles and emergence of pathogens.</title>
        <authorList>
            <person name="Haridas S."/>
            <person name="Albert R."/>
            <person name="Binder M."/>
            <person name="Bloem J."/>
            <person name="Labutti K."/>
            <person name="Salamov A."/>
            <person name="Andreopoulos B."/>
            <person name="Baker S."/>
            <person name="Barry K."/>
            <person name="Bills G."/>
            <person name="Bluhm B."/>
            <person name="Cannon C."/>
            <person name="Castanera R."/>
            <person name="Culley D."/>
            <person name="Daum C."/>
            <person name="Ezra D."/>
            <person name="Gonzalez J."/>
            <person name="Henrissat B."/>
            <person name="Kuo A."/>
            <person name="Liang C."/>
            <person name="Lipzen A."/>
            <person name="Lutzoni F."/>
            <person name="Magnuson J."/>
            <person name="Mondo S."/>
            <person name="Nolan M."/>
            <person name="Ohm R."/>
            <person name="Pangilinan J."/>
            <person name="Park H.-J."/>
            <person name="Ramirez L."/>
            <person name="Alfaro M."/>
            <person name="Sun H."/>
            <person name="Tritt A."/>
            <person name="Yoshinaga Y."/>
            <person name="Zwiers L.-H."/>
            <person name="Turgeon B."/>
            <person name="Goodwin S."/>
            <person name="Spatafora J."/>
            <person name="Crous P."/>
            <person name="Grigoriev I."/>
        </authorList>
    </citation>
    <scope>NUCLEOTIDE SEQUENCE</scope>
    <source>
        <strain evidence="2">CBS 121739</strain>
    </source>
</reference>
<protein>
    <submittedName>
        <fullName evidence="2">Uncharacterized protein</fullName>
    </submittedName>
</protein>
<dbReference type="OrthoDB" id="5420387at2759"/>
<evidence type="ECO:0000256" key="1">
    <source>
        <dbReference type="SAM" id="MobiDB-lite"/>
    </source>
</evidence>
<evidence type="ECO:0000313" key="2">
    <source>
        <dbReference type="EMBL" id="KAF2753456.1"/>
    </source>
</evidence>
<name>A0A6A6VUJ2_9PEZI</name>
<dbReference type="EMBL" id="ML996584">
    <property type="protein sequence ID" value="KAF2753456.1"/>
    <property type="molecule type" value="Genomic_DNA"/>
</dbReference>
<dbReference type="PANTHER" id="PTHR42345">
    <property type="entry name" value="TPR_REGION DOMAIN-CONTAINING PROTEIN"/>
    <property type="match status" value="1"/>
</dbReference>
<sequence length="919" mass="101517">MNLYLPLSCVQDSHIADTKLSKLPSISSHSLRPTPHGCSSIYSPNSGQISSNETSSPPKPDEAKIERVKMLGQEDFHTLYSGAPHFTVGRWYTRPLPQVTFPWNKGVQVQDLRDCTPPAHAAFSLATSRRHTHKMDTEDEEDKVHIGYEISIEEVPSMLSVTGLEPGTIGYEHFLEIPISDNYVDIDEYKASGGLSEAKRNIELLLHNPERLGIRSMQSQDINERLIELSEMYQTLKAKGGNATILDEQTPATLYTVLFGKFLTPPRYDPNTRDPTGLKVQIETLIKVLKLKGVWFDFSLVEWRIKLGQLIWASGNAQGSTEDVNSTDKAHEWTDRDTFVLQLSLACELLLRLDAVSAMSSPEVVQKMALTQAEVESFTKIKTRKTDWDLLLARRFLDDIHVMLEMPQLPVSPKKRGFFSAISSEPESPQAEQRPILVFAPRHPSRQFSGLLFFANQLLWPNMDHISSDLSRKLGLPKQDEHAKVGDPRKAVNPVIATLGTSSSSIYSTPVATPRALLNNRNSYFNIAPVRPSLSRGNSALSIQLRPSNQTDEALGNPIDIGGWLSRAYLTGFVLPGEALPHLLISTLLENDSSAITALGDAANLYGAFIYAGSSWWSKSCVAGRVLAAAEGSKECMGWIRALIVPEGFEDRWLDITFKDVDVPDRLGDAVQKSGGFIKNGDIKDAHSDDFTLPLDDDANSAYRGAIKFLELRLETATEMQNSLHASSNPQHPAVPSADHYEAKEYGVSLRFSFTPAEVYDTASVSTPDSDINHDLDDRDASPPIPHTMEFTVYITFDVHFISAFPCIPPSASKISVLLPNSTPPPSKIKGQIHAHPLHSSHSFQIVPASALYHNNPVPKDDILVVQCQSSDEQVLSRAWCAQTGHHALISRQGRTCLSCAIREAGALGVKVVIRMIKA</sequence>
<evidence type="ECO:0000313" key="3">
    <source>
        <dbReference type="Proteomes" id="UP000799437"/>
    </source>
</evidence>
<keyword evidence="3" id="KW-1185">Reference proteome</keyword>
<proteinExistence type="predicted"/>
<organism evidence="2 3">
    <name type="scientific">Pseudovirgaria hyperparasitica</name>
    <dbReference type="NCBI Taxonomy" id="470096"/>
    <lineage>
        <taxon>Eukaryota</taxon>
        <taxon>Fungi</taxon>
        <taxon>Dikarya</taxon>
        <taxon>Ascomycota</taxon>
        <taxon>Pezizomycotina</taxon>
        <taxon>Dothideomycetes</taxon>
        <taxon>Dothideomycetes incertae sedis</taxon>
        <taxon>Acrospermales</taxon>
        <taxon>Acrospermaceae</taxon>
        <taxon>Pseudovirgaria</taxon>
    </lineage>
</organism>
<accession>A0A6A6VUJ2</accession>
<feature type="compositionally biased region" description="Polar residues" evidence="1">
    <location>
        <begin position="40"/>
        <end position="56"/>
    </location>
</feature>
<dbReference type="AlphaFoldDB" id="A0A6A6VUJ2"/>
<dbReference type="GeneID" id="54480922"/>
<feature type="region of interest" description="Disordered" evidence="1">
    <location>
        <begin position="25"/>
        <end position="62"/>
    </location>
</feature>